<feature type="signal peptide" evidence="5">
    <location>
        <begin position="1"/>
        <end position="17"/>
    </location>
</feature>
<feature type="domain" description="PH" evidence="7">
    <location>
        <begin position="369"/>
        <end position="481"/>
    </location>
</feature>
<dbReference type="GO" id="GO:0007165">
    <property type="term" value="P:signal transduction"/>
    <property type="evidence" value="ECO:0007669"/>
    <property type="project" value="InterPro"/>
</dbReference>
<dbReference type="InterPro" id="IPR036020">
    <property type="entry name" value="WW_dom_sf"/>
</dbReference>
<feature type="chain" id="PRO_5017429716" evidence="5">
    <location>
        <begin position="18"/>
        <end position="751"/>
    </location>
</feature>
<dbReference type="FunFam" id="2.20.70.10:FF:000149">
    <property type="entry name" value="Rho GTPase-activating protein 27"/>
    <property type="match status" value="1"/>
</dbReference>
<dbReference type="AlphaFoldDB" id="A0A3B5L3V7"/>
<dbReference type="SUPFAM" id="SSF50729">
    <property type="entry name" value="PH domain-like"/>
    <property type="match status" value="1"/>
</dbReference>
<dbReference type="Pfam" id="PF00397">
    <property type="entry name" value="WW"/>
    <property type="match status" value="2"/>
</dbReference>
<evidence type="ECO:0000256" key="3">
    <source>
        <dbReference type="PROSITE-ProRule" id="PRU00192"/>
    </source>
</evidence>
<dbReference type="InterPro" id="IPR036028">
    <property type="entry name" value="SH3-like_dom_sf"/>
</dbReference>
<feature type="region of interest" description="Disordered" evidence="4">
    <location>
        <begin position="70"/>
        <end position="96"/>
    </location>
</feature>
<name>A0A3B5L3V7_9TELE</name>
<dbReference type="SUPFAM" id="SSF51045">
    <property type="entry name" value="WW domain"/>
    <property type="match status" value="2"/>
</dbReference>
<reference evidence="10" key="1">
    <citation type="submission" date="2025-08" db="UniProtKB">
        <authorList>
            <consortium name="Ensembl"/>
        </authorList>
    </citation>
    <scope>IDENTIFICATION</scope>
</reference>
<dbReference type="PROSITE" id="PS50002">
    <property type="entry name" value="SH3"/>
    <property type="match status" value="1"/>
</dbReference>
<dbReference type="GO" id="GO:0005737">
    <property type="term" value="C:cytoplasm"/>
    <property type="evidence" value="ECO:0007669"/>
    <property type="project" value="TreeGrafter"/>
</dbReference>
<dbReference type="InterPro" id="IPR011993">
    <property type="entry name" value="PH-like_dom_sf"/>
</dbReference>
<keyword evidence="5" id="KW-0732">Signal</keyword>
<dbReference type="SMART" id="SM00324">
    <property type="entry name" value="RhoGAP"/>
    <property type="match status" value="1"/>
</dbReference>
<dbReference type="PROSITE" id="PS50020">
    <property type="entry name" value="WW_DOMAIN_2"/>
    <property type="match status" value="2"/>
</dbReference>
<feature type="compositionally biased region" description="Polar residues" evidence="4">
    <location>
        <begin position="165"/>
        <end position="176"/>
    </location>
</feature>
<sequence>MVSHLVVGFMAFVLVEFEFEYKAKDGRRICIKPNERYILVSKTNDHWWHVSKDRDSKPFYIPAEYVKEVTAPPGASSGPKKTESPKSLTKRKPVDVTGKNKTVNMTKKTSPDTKPVTHLPVRDDSKETYRFSTFGLWVNLPSETLKDAPAARNRAHSLDDKNKLMTPNSPQKSQDSANDKDVDLPPHNIYEMDFPLPPPHFYDMTPEISVTDYDYFPEPPDLAGISESPPSDPSPCSLSYLKQEGWEVHVDEDSGQEYYYHSDTGRTTWDNPFLDSPTDPEQFPPEVPFPPPSPQSDWASEWEQLVDETTGQPYFYNHMSGETSWDPPEQQSPYPSPMEPMSVHRFRDDEPVRTDSLAALLRLPLSPVLASPRGNLNLMHLIYMCLVFFSRKNWVPTWTVLHGGVLTFHKDPKPSPGATNQIVPEFTVELKGATIGWATKDKSSKKNVLELKGKNGVEFLIQYDTESIIYDWHKILKDTIQQLVSPYSEQNHQQEVDGDLYEQIGNTDKDEKPGAASPSNAGETDPKKVRTKLMKFLMKRPTLQSVKEKGYIRENVFGCHLHTLCALERTTVPSFVEKCIKAVERRGLDIDGLYRVSGNLAVIQKLRFKADHGEELDLEDGQWEDVHVITGALKLFFRELPEPLFPFSHFNDFIAAIRISDYNTKLSHIYELVKSLPTVNHDTMKLLFGHLQRVIEYGEDNRMTVQNVAIVFGPTLLRPETETANITMHMVFQNQIVEFILNEYSRIFHSS</sequence>
<dbReference type="PROSITE" id="PS01159">
    <property type="entry name" value="WW_DOMAIN_1"/>
    <property type="match status" value="2"/>
</dbReference>
<dbReference type="SMART" id="SM00456">
    <property type="entry name" value="WW"/>
    <property type="match status" value="2"/>
</dbReference>
<feature type="domain" description="WW" evidence="8">
    <location>
        <begin position="296"/>
        <end position="330"/>
    </location>
</feature>
<dbReference type="Gene3D" id="1.10.555.10">
    <property type="entry name" value="Rho GTPase activation protein"/>
    <property type="match status" value="1"/>
</dbReference>
<accession>A0A3B5L3V7</accession>
<dbReference type="CDD" id="cd04403">
    <property type="entry name" value="RhoGAP_ARHGAP27_15_12_9"/>
    <property type="match status" value="1"/>
</dbReference>
<dbReference type="PANTHER" id="PTHR23176:SF104">
    <property type="entry name" value="RHO GTPASE-ACTIVATING PROTEIN 27"/>
    <property type="match status" value="1"/>
</dbReference>
<feature type="region of interest" description="Disordered" evidence="4">
    <location>
        <begin position="316"/>
        <end position="336"/>
    </location>
</feature>
<feature type="domain" description="Rho-GAP" evidence="9">
    <location>
        <begin position="559"/>
        <end position="748"/>
    </location>
</feature>
<dbReference type="InterPro" id="IPR001202">
    <property type="entry name" value="WW_dom"/>
</dbReference>
<feature type="region of interest" description="Disordered" evidence="4">
    <location>
        <begin position="216"/>
        <end position="238"/>
    </location>
</feature>
<dbReference type="InterPro" id="IPR001849">
    <property type="entry name" value="PH_domain"/>
</dbReference>
<evidence type="ECO:0000259" key="6">
    <source>
        <dbReference type="PROSITE" id="PS50002"/>
    </source>
</evidence>
<keyword evidence="11" id="KW-1185">Reference proteome</keyword>
<evidence type="ECO:0000313" key="11">
    <source>
        <dbReference type="Proteomes" id="UP000261380"/>
    </source>
</evidence>
<evidence type="ECO:0000313" key="10">
    <source>
        <dbReference type="Ensembl" id="ENSXCOP00000005065.1"/>
    </source>
</evidence>
<dbReference type="SUPFAM" id="SSF48350">
    <property type="entry name" value="GTPase activation domain, GAP"/>
    <property type="match status" value="1"/>
</dbReference>
<dbReference type="Gene3D" id="2.30.29.30">
    <property type="entry name" value="Pleckstrin-homology domain (PH domain)/Phosphotyrosine-binding domain (PTB)"/>
    <property type="match status" value="1"/>
</dbReference>
<feature type="region of interest" description="Disordered" evidence="4">
    <location>
        <begin position="504"/>
        <end position="526"/>
    </location>
</feature>
<dbReference type="PANTHER" id="PTHR23176">
    <property type="entry name" value="RHO/RAC/CDC GTPASE-ACTIVATING PROTEIN"/>
    <property type="match status" value="1"/>
</dbReference>
<evidence type="ECO:0000259" key="9">
    <source>
        <dbReference type="PROSITE" id="PS50238"/>
    </source>
</evidence>
<dbReference type="PROSITE" id="PS50003">
    <property type="entry name" value="PH_DOMAIN"/>
    <property type="match status" value="1"/>
</dbReference>
<dbReference type="Gene3D" id="2.20.70.10">
    <property type="match status" value="2"/>
</dbReference>
<evidence type="ECO:0000259" key="8">
    <source>
        <dbReference type="PROSITE" id="PS50020"/>
    </source>
</evidence>
<dbReference type="Pfam" id="PF00169">
    <property type="entry name" value="PH"/>
    <property type="match status" value="1"/>
</dbReference>
<dbReference type="PROSITE" id="PS50238">
    <property type="entry name" value="RHOGAP"/>
    <property type="match status" value="1"/>
</dbReference>
<reference evidence="10" key="2">
    <citation type="submission" date="2025-09" db="UniProtKB">
        <authorList>
            <consortium name="Ensembl"/>
        </authorList>
    </citation>
    <scope>IDENTIFICATION</scope>
</reference>
<feature type="compositionally biased region" description="Low complexity" evidence="4">
    <location>
        <begin position="226"/>
        <end position="238"/>
    </location>
</feature>
<feature type="compositionally biased region" description="Pro residues" evidence="4">
    <location>
        <begin position="282"/>
        <end position="294"/>
    </location>
</feature>
<evidence type="ECO:0000256" key="2">
    <source>
        <dbReference type="ARBA" id="ARBA00022468"/>
    </source>
</evidence>
<dbReference type="InterPro" id="IPR000198">
    <property type="entry name" value="RhoGAP_dom"/>
</dbReference>
<feature type="region of interest" description="Disordered" evidence="4">
    <location>
        <begin position="261"/>
        <end position="298"/>
    </location>
</feature>
<organism evidence="10 11">
    <name type="scientific">Xiphophorus couchianus</name>
    <name type="common">Monterrey platyfish</name>
    <dbReference type="NCBI Taxonomy" id="32473"/>
    <lineage>
        <taxon>Eukaryota</taxon>
        <taxon>Metazoa</taxon>
        <taxon>Chordata</taxon>
        <taxon>Craniata</taxon>
        <taxon>Vertebrata</taxon>
        <taxon>Euteleostomi</taxon>
        <taxon>Actinopterygii</taxon>
        <taxon>Neopterygii</taxon>
        <taxon>Teleostei</taxon>
        <taxon>Neoteleostei</taxon>
        <taxon>Acanthomorphata</taxon>
        <taxon>Ovalentaria</taxon>
        <taxon>Atherinomorphae</taxon>
        <taxon>Cyprinodontiformes</taxon>
        <taxon>Poeciliidae</taxon>
        <taxon>Poeciliinae</taxon>
        <taxon>Xiphophorus</taxon>
    </lineage>
</organism>
<evidence type="ECO:0000256" key="1">
    <source>
        <dbReference type="ARBA" id="ARBA00022443"/>
    </source>
</evidence>
<feature type="region of interest" description="Disordered" evidence="4">
    <location>
        <begin position="149"/>
        <end position="184"/>
    </location>
</feature>
<dbReference type="InterPro" id="IPR001452">
    <property type="entry name" value="SH3_domain"/>
</dbReference>
<evidence type="ECO:0000256" key="4">
    <source>
        <dbReference type="SAM" id="MobiDB-lite"/>
    </source>
</evidence>
<keyword evidence="1 3" id="KW-0728">SH3 domain</keyword>
<protein>
    <submittedName>
        <fullName evidence="10">Uncharacterized protein</fullName>
    </submittedName>
</protein>
<feature type="domain" description="WW" evidence="8">
    <location>
        <begin position="245"/>
        <end position="274"/>
    </location>
</feature>
<dbReference type="Proteomes" id="UP000261380">
    <property type="component" value="Unplaced"/>
</dbReference>
<dbReference type="SMART" id="SM00326">
    <property type="entry name" value="SH3"/>
    <property type="match status" value="1"/>
</dbReference>
<dbReference type="InterPro" id="IPR008936">
    <property type="entry name" value="Rho_GTPase_activation_prot"/>
</dbReference>
<dbReference type="GO" id="GO:0005096">
    <property type="term" value="F:GTPase activator activity"/>
    <property type="evidence" value="ECO:0007669"/>
    <property type="project" value="UniProtKB-KW"/>
</dbReference>
<evidence type="ECO:0000259" key="7">
    <source>
        <dbReference type="PROSITE" id="PS50003"/>
    </source>
</evidence>
<dbReference type="GeneTree" id="ENSGT00950000182860"/>
<dbReference type="SUPFAM" id="SSF50044">
    <property type="entry name" value="SH3-domain"/>
    <property type="match status" value="1"/>
</dbReference>
<dbReference type="CDD" id="cd00201">
    <property type="entry name" value="WW"/>
    <property type="match status" value="2"/>
</dbReference>
<dbReference type="InterPro" id="IPR050729">
    <property type="entry name" value="Rho-GAP"/>
</dbReference>
<feature type="domain" description="SH3" evidence="6">
    <location>
        <begin position="8"/>
        <end position="71"/>
    </location>
</feature>
<dbReference type="Gene3D" id="2.30.30.40">
    <property type="entry name" value="SH3 Domains"/>
    <property type="match status" value="1"/>
</dbReference>
<dbReference type="Ensembl" id="ENSXCOT00000005126.1">
    <property type="protein sequence ID" value="ENSXCOP00000005065.1"/>
    <property type="gene ID" value="ENSXCOG00000003975.1"/>
</dbReference>
<dbReference type="Pfam" id="PF00620">
    <property type="entry name" value="RhoGAP"/>
    <property type="match status" value="1"/>
</dbReference>
<dbReference type="SMART" id="SM00233">
    <property type="entry name" value="PH"/>
    <property type="match status" value="1"/>
</dbReference>
<evidence type="ECO:0000256" key="5">
    <source>
        <dbReference type="SAM" id="SignalP"/>
    </source>
</evidence>
<keyword evidence="2" id="KW-0343">GTPase activation</keyword>
<proteinExistence type="predicted"/>
<dbReference type="FunFam" id="1.10.555.10:FF:000003">
    <property type="entry name" value="Putative rho GTPase-activating protein 12"/>
    <property type="match status" value="1"/>
</dbReference>